<dbReference type="SUPFAM" id="SSF46689">
    <property type="entry name" value="Homeodomain-like"/>
    <property type="match status" value="1"/>
</dbReference>
<dbReference type="Proteomes" id="UP000538147">
    <property type="component" value="Unassembled WGS sequence"/>
</dbReference>
<protein>
    <submittedName>
        <fullName evidence="6">AcrR family transcriptional regulator</fullName>
    </submittedName>
</protein>
<keyword evidence="7" id="KW-1185">Reference proteome</keyword>
<evidence type="ECO:0000313" key="7">
    <source>
        <dbReference type="Proteomes" id="UP000538147"/>
    </source>
</evidence>
<dbReference type="InterPro" id="IPR009057">
    <property type="entry name" value="Homeodomain-like_sf"/>
</dbReference>
<reference evidence="6 7" key="1">
    <citation type="submission" date="2020-08" db="EMBL/GenBank/DDBJ databases">
        <title>Genomic Encyclopedia of Type Strains, Phase IV (KMG-IV): sequencing the most valuable type-strain genomes for metagenomic binning, comparative biology and taxonomic classification.</title>
        <authorList>
            <person name="Goeker M."/>
        </authorList>
    </citation>
    <scope>NUCLEOTIDE SEQUENCE [LARGE SCALE GENOMIC DNA]</scope>
    <source>
        <strain evidence="6 7">DSM 102189</strain>
    </source>
</reference>
<dbReference type="GO" id="GO:0003700">
    <property type="term" value="F:DNA-binding transcription factor activity"/>
    <property type="evidence" value="ECO:0007669"/>
    <property type="project" value="TreeGrafter"/>
</dbReference>
<evidence type="ECO:0000256" key="3">
    <source>
        <dbReference type="ARBA" id="ARBA00023163"/>
    </source>
</evidence>
<dbReference type="RefSeq" id="WP_184194482.1">
    <property type="nucleotide sequence ID" value="NZ_BMOX01000035.1"/>
</dbReference>
<dbReference type="InterPro" id="IPR050109">
    <property type="entry name" value="HTH-type_TetR-like_transc_reg"/>
</dbReference>
<keyword evidence="3" id="KW-0804">Transcription</keyword>
<feature type="domain" description="HTH tetR-type" evidence="5">
    <location>
        <begin position="20"/>
        <end position="80"/>
    </location>
</feature>
<comment type="caution">
    <text evidence="6">The sequence shown here is derived from an EMBL/GenBank/DDBJ whole genome shotgun (WGS) entry which is preliminary data.</text>
</comment>
<sequence length="213" mass="23949">MSETRAELRVDSRARRYDPAETKARVLAAAYMLFSTKGFTATGTADIAREADVSEGSIFYHFGSKAKLLAELGRRHGELMIAYMEGNDALEDLEPGIIVPRVFEFVRTNTMWENMGGDPCDASPRVKMMKNADVEPFYHAAKDTVVEWVQRHMQAAFAKRSITGIEIDIAASFTHHFVGEAIDRMFCTDDPAEHARIERETVRFMRAACGYVV</sequence>
<name>A0A841L0Y2_9SPHN</name>
<dbReference type="GO" id="GO:0000976">
    <property type="term" value="F:transcription cis-regulatory region binding"/>
    <property type="evidence" value="ECO:0007669"/>
    <property type="project" value="TreeGrafter"/>
</dbReference>
<feature type="DNA-binding region" description="H-T-H motif" evidence="4">
    <location>
        <begin position="43"/>
        <end position="62"/>
    </location>
</feature>
<keyword evidence="1" id="KW-0805">Transcription regulation</keyword>
<dbReference type="PROSITE" id="PS50977">
    <property type="entry name" value="HTH_TETR_2"/>
    <property type="match status" value="1"/>
</dbReference>
<dbReference type="EMBL" id="JACIIV010000002">
    <property type="protein sequence ID" value="MBB6226214.1"/>
    <property type="molecule type" value="Genomic_DNA"/>
</dbReference>
<evidence type="ECO:0000259" key="5">
    <source>
        <dbReference type="PROSITE" id="PS50977"/>
    </source>
</evidence>
<evidence type="ECO:0000256" key="2">
    <source>
        <dbReference type="ARBA" id="ARBA00023125"/>
    </source>
</evidence>
<proteinExistence type="predicted"/>
<dbReference type="Pfam" id="PF00440">
    <property type="entry name" value="TetR_N"/>
    <property type="match status" value="1"/>
</dbReference>
<dbReference type="PRINTS" id="PR00455">
    <property type="entry name" value="HTHTETR"/>
</dbReference>
<accession>A0A841L0Y2</accession>
<dbReference type="InterPro" id="IPR001647">
    <property type="entry name" value="HTH_TetR"/>
</dbReference>
<gene>
    <name evidence="6" type="ORF">FHS79_000367</name>
</gene>
<dbReference type="AlphaFoldDB" id="A0A841L0Y2"/>
<dbReference type="PANTHER" id="PTHR30055:SF240">
    <property type="entry name" value="HTH-TYPE TRANSCRIPTIONAL REGULATOR ACRR"/>
    <property type="match status" value="1"/>
</dbReference>
<keyword evidence="2 4" id="KW-0238">DNA-binding</keyword>
<dbReference type="PANTHER" id="PTHR30055">
    <property type="entry name" value="HTH-TYPE TRANSCRIPTIONAL REGULATOR RUTR"/>
    <property type="match status" value="1"/>
</dbReference>
<dbReference type="Gene3D" id="1.10.357.10">
    <property type="entry name" value="Tetracycline Repressor, domain 2"/>
    <property type="match status" value="1"/>
</dbReference>
<organism evidence="6 7">
    <name type="scientific">Polymorphobacter multimanifer</name>
    <dbReference type="NCBI Taxonomy" id="1070431"/>
    <lineage>
        <taxon>Bacteria</taxon>
        <taxon>Pseudomonadati</taxon>
        <taxon>Pseudomonadota</taxon>
        <taxon>Alphaproteobacteria</taxon>
        <taxon>Sphingomonadales</taxon>
        <taxon>Sphingosinicellaceae</taxon>
        <taxon>Polymorphobacter</taxon>
    </lineage>
</organism>
<evidence type="ECO:0000313" key="6">
    <source>
        <dbReference type="EMBL" id="MBB6226214.1"/>
    </source>
</evidence>
<evidence type="ECO:0000256" key="1">
    <source>
        <dbReference type="ARBA" id="ARBA00023015"/>
    </source>
</evidence>
<evidence type="ECO:0000256" key="4">
    <source>
        <dbReference type="PROSITE-ProRule" id="PRU00335"/>
    </source>
</evidence>